<sequence length="380" mass="41266">MGTVDSPSLADMPAEIIDLVQDHLPRAKDLVSCQVALGADTTYAISRRALATPTTFLAAGAPMCVVRAMLSRNCEADTRNASPLPVPFPWLIAAAHGDRPEVLAHIHSLASVDHADDITAESWATVGRARWRRLYGEARTLLTEASSGGRMRSLVWLLDFYAASRFASPRPLFNQALMSALCTSAVATGRDADKLLAALHDHVPRRPCSCSPSVAFTCLCLDRPDLIDWMTANGCSAPTRVMSAHYRRHLLDYLVSRQAAGSLAWVAARSSQRTVIERVVNNFQENYTLDRCTEMGLLIVEMGAKRTLAIMAAEIVLSIAAQVPRRCLDTVSTLCAEKIARVRPVLLPHNARRASAIGVVFIAFLVVAGAILYGHIVMPT</sequence>
<gene>
    <name evidence="2" type="ORF">pneo_cds_670</name>
</gene>
<reference evidence="2" key="1">
    <citation type="journal article" date="2018" name="Nat. Commun.">
        <title>Diversity and evolution of the emerging Pandoraviridae family.</title>
        <authorList>
            <person name="Legendre M."/>
            <person name="Fabre E."/>
            <person name="Poirot O."/>
            <person name="Jeudy S."/>
            <person name="Lartigue A."/>
            <person name="Alempic J.M."/>
            <person name="Beucher L."/>
            <person name="Philippe N."/>
            <person name="Bertaux L."/>
            <person name="Christo-Foroux E."/>
            <person name="Labadie K."/>
            <person name="Coute Y."/>
            <person name="Abergel C."/>
            <person name="Claverie J.M."/>
        </authorList>
    </citation>
    <scope>NUCLEOTIDE SEQUENCE [LARGE SCALE GENOMIC DNA]</scope>
    <source>
        <strain evidence="2">Neocaledonia</strain>
    </source>
</reference>
<name>A0A2U7UCX9_9VIRU</name>
<keyword evidence="1" id="KW-0812">Transmembrane</keyword>
<evidence type="ECO:0000313" key="2">
    <source>
        <dbReference type="EMBL" id="AVK76277.1"/>
    </source>
</evidence>
<accession>A0A2U7UCX9</accession>
<dbReference type="Proteomes" id="UP000249287">
    <property type="component" value="Segment"/>
</dbReference>
<dbReference type="RefSeq" id="YP_009482280.1">
    <property type="nucleotide sequence ID" value="NC_037666.1"/>
</dbReference>
<dbReference type="EMBL" id="MG011690">
    <property type="protein sequence ID" value="AVK76277.1"/>
    <property type="molecule type" value="Genomic_DNA"/>
</dbReference>
<organism evidence="2">
    <name type="scientific">Pandoravirus neocaledonia</name>
    <dbReference type="NCBI Taxonomy" id="2107708"/>
    <lineage>
        <taxon>Viruses</taxon>
        <taxon>Pandoravirus</taxon>
    </lineage>
</organism>
<feature type="transmembrane region" description="Helical" evidence="1">
    <location>
        <begin position="356"/>
        <end position="376"/>
    </location>
</feature>
<evidence type="ECO:0000256" key="1">
    <source>
        <dbReference type="SAM" id="Phobius"/>
    </source>
</evidence>
<keyword evidence="1" id="KW-1133">Transmembrane helix</keyword>
<dbReference type="KEGG" id="vg:36842990"/>
<dbReference type="GeneID" id="36842990"/>
<proteinExistence type="predicted"/>
<keyword evidence="1" id="KW-0472">Membrane</keyword>
<protein>
    <submittedName>
        <fullName evidence="2">Uncharacterized protein</fullName>
    </submittedName>
</protein>